<dbReference type="Proteomes" id="UP001161691">
    <property type="component" value="Unassembled WGS sequence"/>
</dbReference>
<feature type="transmembrane region" description="Helical" evidence="3">
    <location>
        <begin position="307"/>
        <end position="326"/>
    </location>
</feature>
<protein>
    <submittedName>
        <fullName evidence="4">Spore germination protein</fullName>
    </submittedName>
</protein>
<proteinExistence type="inferred from homology"/>
<evidence type="ECO:0000256" key="1">
    <source>
        <dbReference type="ARBA" id="ARBA00005278"/>
    </source>
</evidence>
<gene>
    <name evidence="4" type="ORF">KB449_07560</name>
</gene>
<reference evidence="4" key="1">
    <citation type="submission" date="2023-04" db="EMBL/GenBank/DDBJ databases">
        <title>Comparative genomic analysis of Cohnella hashimotonis sp. nov., isolated from the International Space Station.</title>
        <authorList>
            <person name="Venkateswaran K."/>
            <person name="Simpson A."/>
        </authorList>
    </citation>
    <scope>NUCLEOTIDE SEQUENCE</scope>
    <source>
        <strain evidence="4">F6_2S_P_1</strain>
    </source>
</reference>
<dbReference type="EMBL" id="JAGRPV010000001">
    <property type="protein sequence ID" value="MDI4644815.1"/>
    <property type="molecule type" value="Genomic_DNA"/>
</dbReference>
<comment type="similarity">
    <text evidence="1">Belongs to the GerABKA family.</text>
</comment>
<keyword evidence="3" id="KW-1133">Transmembrane helix</keyword>
<accession>A0ABT6TES0</accession>
<feature type="transmembrane region" description="Helical" evidence="3">
    <location>
        <begin position="355"/>
        <end position="376"/>
    </location>
</feature>
<keyword evidence="3" id="KW-0812">Transmembrane</keyword>
<name>A0ABT6TES0_9BACL</name>
<evidence type="ECO:0000256" key="3">
    <source>
        <dbReference type="SAM" id="Phobius"/>
    </source>
</evidence>
<evidence type="ECO:0000256" key="2">
    <source>
        <dbReference type="ARBA" id="ARBA00023136"/>
    </source>
</evidence>
<dbReference type="Pfam" id="PF03323">
    <property type="entry name" value="GerA"/>
    <property type="match status" value="1"/>
</dbReference>
<sequence>MLEKVKDILGTPSDFTAETMDNGYAKMQICFFPGMCDMDQLKDAIVVPFSYRFDPDEFRRMLHTSIGFMKDVPEDQWVDFLLKGYIILEYEGEVFVFRAIRRMQTQPDQTQVEASLQGPQSAFTENLDLNLTLVRNLYNVPELTVENFEPQNQSKSKIALLYDRTKRNETTLEEVRKRLRNLDEGLLLSAGQLAKQISQAKYRLFPITQITERPDRLSIHLNKGKLAVLMDGSRFAILLPVHFFDFMYAMDDHYEPSWMSRFLIGLRYVSMMLTLLLPALYISIVSYNPEVFRVQLAFTIDGSRAAVPYPSFIEVLLMLFMIEALIEASLRLPRSVGSTAATVGGLILGQAAQQAGLVSSIMIIVTSVVAISNFVIPNSTFSYFIRILKYAFVLVAVFAGLVGVVVGIFMLVVYLCNMRSFGEPYFALFQSKAGKASDNIK</sequence>
<dbReference type="RefSeq" id="WP_282907795.1">
    <property type="nucleotide sequence ID" value="NZ_JAGRPV010000001.1"/>
</dbReference>
<keyword evidence="2 3" id="KW-0472">Membrane</keyword>
<organism evidence="4 5">
    <name type="scientific">Cohnella hashimotonis</name>
    <dbReference type="NCBI Taxonomy" id="2826895"/>
    <lineage>
        <taxon>Bacteria</taxon>
        <taxon>Bacillati</taxon>
        <taxon>Bacillota</taxon>
        <taxon>Bacilli</taxon>
        <taxon>Bacillales</taxon>
        <taxon>Paenibacillaceae</taxon>
        <taxon>Cohnella</taxon>
    </lineage>
</organism>
<dbReference type="InterPro" id="IPR050768">
    <property type="entry name" value="UPF0353/GerABKA_families"/>
</dbReference>
<feature type="transmembrane region" description="Helical" evidence="3">
    <location>
        <begin position="388"/>
        <end position="416"/>
    </location>
</feature>
<feature type="transmembrane region" description="Helical" evidence="3">
    <location>
        <begin position="268"/>
        <end position="287"/>
    </location>
</feature>
<dbReference type="PANTHER" id="PTHR22550">
    <property type="entry name" value="SPORE GERMINATION PROTEIN"/>
    <property type="match status" value="1"/>
</dbReference>
<dbReference type="PIRSF" id="PIRSF005690">
    <property type="entry name" value="GerBA"/>
    <property type="match status" value="1"/>
</dbReference>
<comment type="caution">
    <text evidence="4">The sequence shown here is derived from an EMBL/GenBank/DDBJ whole genome shotgun (WGS) entry which is preliminary data.</text>
</comment>
<evidence type="ECO:0000313" key="5">
    <source>
        <dbReference type="Proteomes" id="UP001161691"/>
    </source>
</evidence>
<evidence type="ECO:0000313" key="4">
    <source>
        <dbReference type="EMBL" id="MDI4644815.1"/>
    </source>
</evidence>
<dbReference type="InterPro" id="IPR004995">
    <property type="entry name" value="Spore_Ger"/>
</dbReference>
<dbReference type="PANTHER" id="PTHR22550:SF5">
    <property type="entry name" value="LEUCINE ZIPPER PROTEIN 4"/>
    <property type="match status" value="1"/>
</dbReference>
<keyword evidence="5" id="KW-1185">Reference proteome</keyword>